<sequence>MERLCRDMSLANQYWLNRCKVANISPLAKIDIRTEYPDFRGINVTPVVVRTFEITLYRTLNKSNLEGYLNVSQFAYRTDAGSCVNALLKMQHIFLAALDKNDATAVRMFTMDFSKAFDNVKHHLVEKLKYNPFNPYIIN</sequence>
<protein>
    <submittedName>
        <fullName evidence="1">Uncharacterized protein</fullName>
    </submittedName>
</protein>
<feature type="non-terminal residue" evidence="1">
    <location>
        <position position="139"/>
    </location>
</feature>
<dbReference type="EMBL" id="CACRXK020020620">
    <property type="protein sequence ID" value="CAB4035016.1"/>
    <property type="molecule type" value="Genomic_DNA"/>
</dbReference>
<keyword evidence="2" id="KW-1185">Reference proteome</keyword>
<evidence type="ECO:0000313" key="2">
    <source>
        <dbReference type="Proteomes" id="UP001152795"/>
    </source>
</evidence>
<comment type="caution">
    <text evidence="1">The sequence shown here is derived from an EMBL/GenBank/DDBJ whole genome shotgun (WGS) entry which is preliminary data.</text>
</comment>
<name>A0A7D9JSJ1_PARCT</name>
<reference evidence="1" key="1">
    <citation type="submission" date="2020-04" db="EMBL/GenBank/DDBJ databases">
        <authorList>
            <person name="Alioto T."/>
            <person name="Alioto T."/>
            <person name="Gomez Garrido J."/>
        </authorList>
    </citation>
    <scope>NUCLEOTIDE SEQUENCE</scope>
    <source>
        <strain evidence="1">A484AB</strain>
    </source>
</reference>
<dbReference type="Proteomes" id="UP001152795">
    <property type="component" value="Unassembled WGS sequence"/>
</dbReference>
<gene>
    <name evidence="1" type="ORF">PACLA_8A078785</name>
</gene>
<proteinExistence type="predicted"/>
<dbReference type="OrthoDB" id="6500188at2759"/>
<organism evidence="1 2">
    <name type="scientific">Paramuricea clavata</name>
    <name type="common">Red gorgonian</name>
    <name type="synonym">Violescent sea-whip</name>
    <dbReference type="NCBI Taxonomy" id="317549"/>
    <lineage>
        <taxon>Eukaryota</taxon>
        <taxon>Metazoa</taxon>
        <taxon>Cnidaria</taxon>
        <taxon>Anthozoa</taxon>
        <taxon>Octocorallia</taxon>
        <taxon>Malacalcyonacea</taxon>
        <taxon>Plexauridae</taxon>
        <taxon>Paramuricea</taxon>
    </lineage>
</organism>
<accession>A0A7D9JSJ1</accession>
<evidence type="ECO:0000313" key="1">
    <source>
        <dbReference type="EMBL" id="CAB4035016.1"/>
    </source>
</evidence>
<dbReference type="AlphaFoldDB" id="A0A7D9JSJ1"/>